<evidence type="ECO:0000313" key="18">
    <source>
        <dbReference type="EMBL" id="KAJ2868289.1"/>
    </source>
</evidence>
<evidence type="ECO:0000256" key="15">
    <source>
        <dbReference type="PIRSR" id="PIRSR641708-2"/>
    </source>
</evidence>
<accession>A0A9W8IX13</accession>
<evidence type="ECO:0000256" key="5">
    <source>
        <dbReference type="ARBA" id="ARBA00022664"/>
    </source>
</evidence>
<dbReference type="NCBIfam" id="TIGR00071">
    <property type="entry name" value="hisT_truA"/>
    <property type="match status" value="1"/>
</dbReference>
<dbReference type="CDD" id="cd02568">
    <property type="entry name" value="PseudoU_synth_PUS1_PUS2"/>
    <property type="match status" value="1"/>
</dbReference>
<keyword evidence="5" id="KW-0507">mRNA processing</keyword>
<feature type="compositionally biased region" description="Basic and acidic residues" evidence="16">
    <location>
        <begin position="55"/>
        <end position="64"/>
    </location>
</feature>
<dbReference type="GO" id="GO:0031120">
    <property type="term" value="P:snRNA pseudouridine synthesis"/>
    <property type="evidence" value="ECO:0007669"/>
    <property type="project" value="UniProtKB-ARBA"/>
</dbReference>
<feature type="active site" description="Nucleophile" evidence="14">
    <location>
        <position position="154"/>
    </location>
</feature>
<dbReference type="GO" id="GO:0005634">
    <property type="term" value="C:nucleus"/>
    <property type="evidence" value="ECO:0007669"/>
    <property type="project" value="UniProtKB-SubCell"/>
</dbReference>
<dbReference type="GO" id="GO:0006397">
    <property type="term" value="P:mRNA processing"/>
    <property type="evidence" value="ECO:0007669"/>
    <property type="project" value="UniProtKB-KW"/>
</dbReference>
<dbReference type="GO" id="GO:1990481">
    <property type="term" value="P:mRNA pseudouridine synthesis"/>
    <property type="evidence" value="ECO:0007669"/>
    <property type="project" value="TreeGrafter"/>
</dbReference>
<comment type="caution">
    <text evidence="18">The sequence shown here is derived from an EMBL/GenBank/DDBJ whole genome shotgun (WGS) entry which is preliminary data.</text>
</comment>
<dbReference type="InterPro" id="IPR020095">
    <property type="entry name" value="PsdUridine_synth_TruA_C"/>
</dbReference>
<dbReference type="GO" id="GO:0003723">
    <property type="term" value="F:RNA binding"/>
    <property type="evidence" value="ECO:0007669"/>
    <property type="project" value="InterPro"/>
</dbReference>
<feature type="compositionally biased region" description="Acidic residues" evidence="16">
    <location>
        <begin position="472"/>
        <end position="482"/>
    </location>
</feature>
<evidence type="ECO:0000256" key="2">
    <source>
        <dbReference type="ARBA" id="ARBA00001832"/>
    </source>
</evidence>
<evidence type="ECO:0000256" key="1">
    <source>
        <dbReference type="ARBA" id="ARBA00001166"/>
    </source>
</evidence>
<gene>
    <name evidence="18" type="primary">PUS1</name>
    <name evidence="18" type="ORF">GGH94_000276</name>
</gene>
<dbReference type="SUPFAM" id="SSF55120">
    <property type="entry name" value="Pseudouridine synthase"/>
    <property type="match status" value="1"/>
</dbReference>
<evidence type="ECO:0000256" key="8">
    <source>
        <dbReference type="ARBA" id="ARBA00023242"/>
    </source>
</evidence>
<evidence type="ECO:0000256" key="13">
    <source>
        <dbReference type="ARBA" id="ARBA00080858"/>
    </source>
</evidence>
<keyword evidence="6" id="KW-0819">tRNA processing</keyword>
<sequence length="482" mass="54115">MSETIKQEDQAPVELPVSIDQDTAVDATPTDTPPADVKAEEAGQGSKKRSNRGQTCRERREFATNKRRARQQEDDEGESTPRVKSENSEPRKPKRRVALLLGFCGTEFQGMQVNPNARTIEGDLFTALCEAGAVSAENATSQQKVQLQRAARTDKGVHAAGQVVSLKMIVDDPDIVEKVNAQLPDQIRVWGYVRVVQSFNAKTMCDSRVYEYLLPTYVLMEPSASNMLLAQTVPFEERRMPETKAEDMKAKREFRVSPEKLQFVRDAFAKYKGTHDFRNFTVTRGCTETNSKRHMHWFEVSDPMIIDGSEWLSLKVKGQSFMLHQIRKMVGLVILMTRSGAPLELMDALFGKGPRVNVPKAPSLGLLLESPVFDGYNSRADKQVQGVTNPVTFEPYQKTMDEFKQRFIYDAIIRTEMAESVFDGWVSSTEVFPEQYTYINKEGVIPESAIVVPGSGRRFPFKSAAGDQAAESSEDELDSKDN</sequence>
<evidence type="ECO:0000256" key="7">
    <source>
        <dbReference type="ARBA" id="ARBA00023235"/>
    </source>
</evidence>
<dbReference type="InterPro" id="IPR020097">
    <property type="entry name" value="PsdUridine_synth_TruA_a/b_dom"/>
</dbReference>
<evidence type="ECO:0000256" key="16">
    <source>
        <dbReference type="SAM" id="MobiDB-lite"/>
    </source>
</evidence>
<evidence type="ECO:0000256" key="6">
    <source>
        <dbReference type="ARBA" id="ARBA00022694"/>
    </source>
</evidence>
<feature type="compositionally biased region" description="Basic and acidic residues" evidence="16">
    <location>
        <begin position="79"/>
        <end position="91"/>
    </location>
</feature>
<dbReference type="InterPro" id="IPR020094">
    <property type="entry name" value="TruA/RsuA/RluB/E/F_N"/>
</dbReference>
<keyword evidence="8" id="KW-0539">Nucleus</keyword>
<dbReference type="InterPro" id="IPR001406">
    <property type="entry name" value="PsdUridine_synth_TruA"/>
</dbReference>
<dbReference type="Gene3D" id="3.30.70.580">
    <property type="entry name" value="Pseudouridine synthase I, catalytic domain, N-terminal subdomain"/>
    <property type="match status" value="1"/>
</dbReference>
<comment type="catalytic activity">
    <reaction evidence="2">
        <text>uridine in snRNA = pseudouridine in snRNA</text>
        <dbReference type="Rhea" id="RHEA:51124"/>
        <dbReference type="Rhea" id="RHEA-COMP:12891"/>
        <dbReference type="Rhea" id="RHEA-COMP:12892"/>
        <dbReference type="ChEBI" id="CHEBI:65314"/>
        <dbReference type="ChEBI" id="CHEBI:65315"/>
    </reaction>
</comment>
<dbReference type="PANTHER" id="PTHR11142">
    <property type="entry name" value="PSEUDOURIDYLATE SYNTHASE"/>
    <property type="match status" value="1"/>
</dbReference>
<keyword evidence="19" id="KW-1185">Reference proteome</keyword>
<evidence type="ECO:0000256" key="12">
    <source>
        <dbReference type="ARBA" id="ARBA00079072"/>
    </source>
</evidence>
<dbReference type="InterPro" id="IPR020103">
    <property type="entry name" value="PsdUridine_synth_cat_dom_sf"/>
</dbReference>
<evidence type="ECO:0000256" key="4">
    <source>
        <dbReference type="ARBA" id="ARBA00009375"/>
    </source>
</evidence>
<evidence type="ECO:0000256" key="9">
    <source>
        <dbReference type="ARBA" id="ARBA00036943"/>
    </source>
</evidence>
<evidence type="ECO:0000256" key="11">
    <source>
        <dbReference type="ARBA" id="ARBA00073968"/>
    </source>
</evidence>
<comment type="subcellular location">
    <subcellularLocation>
        <location evidence="3">Nucleus</location>
    </subcellularLocation>
</comment>
<reference evidence="18" key="1">
    <citation type="submission" date="2022-07" db="EMBL/GenBank/DDBJ databases">
        <title>Phylogenomic reconstructions and comparative analyses of Kickxellomycotina fungi.</title>
        <authorList>
            <person name="Reynolds N.K."/>
            <person name="Stajich J.E."/>
            <person name="Barry K."/>
            <person name="Grigoriev I.V."/>
            <person name="Crous P."/>
            <person name="Smith M.E."/>
        </authorList>
    </citation>
    <scope>NUCLEOTIDE SEQUENCE</scope>
    <source>
        <strain evidence="18">RSA 476</strain>
    </source>
</reference>
<dbReference type="AlphaFoldDB" id="A0A9W8IX13"/>
<evidence type="ECO:0000256" key="10">
    <source>
        <dbReference type="ARBA" id="ARBA00053072"/>
    </source>
</evidence>
<organism evidence="18 19">
    <name type="scientific">Coemansia aciculifera</name>
    <dbReference type="NCBI Taxonomy" id="417176"/>
    <lineage>
        <taxon>Eukaryota</taxon>
        <taxon>Fungi</taxon>
        <taxon>Fungi incertae sedis</taxon>
        <taxon>Zoopagomycota</taxon>
        <taxon>Kickxellomycotina</taxon>
        <taxon>Kickxellomycetes</taxon>
        <taxon>Kickxellales</taxon>
        <taxon>Kickxellaceae</taxon>
        <taxon>Coemansia</taxon>
    </lineage>
</organism>
<comment type="function">
    <text evidence="10">Formation of pseudouridine at positions 27 and 28 in the anticodon stem and loop of transfer RNAs; at positions 34 and 36 of intron-containing precursor tRNA(Ile) and at position 35 in the intron-containing tRNA(Tyr). Catalyzes pseudouridylation at position 44 in U2 snRNA. Also catalyzes pseudouridylation of mRNAs.</text>
</comment>
<dbReference type="Proteomes" id="UP001140074">
    <property type="component" value="Unassembled WGS sequence"/>
</dbReference>
<comment type="catalytic activity">
    <reaction evidence="9">
        <text>a uridine in tRNA = a pseudouridine in tRNA</text>
        <dbReference type="Rhea" id="RHEA:54572"/>
        <dbReference type="Rhea" id="RHEA-COMP:13339"/>
        <dbReference type="Rhea" id="RHEA-COMP:13934"/>
        <dbReference type="ChEBI" id="CHEBI:65314"/>
        <dbReference type="ChEBI" id="CHEBI:65315"/>
    </reaction>
</comment>
<feature type="compositionally biased region" description="Low complexity" evidence="16">
    <location>
        <begin position="22"/>
        <end position="36"/>
    </location>
</feature>
<feature type="region of interest" description="Disordered" evidence="16">
    <location>
        <begin position="462"/>
        <end position="482"/>
    </location>
</feature>
<dbReference type="Pfam" id="PF01416">
    <property type="entry name" value="PseudoU_synth_1"/>
    <property type="match status" value="1"/>
</dbReference>
<dbReference type="FunFam" id="3.30.70.660:FF:000002">
    <property type="entry name" value="tRNA pseudouridine synthase"/>
    <property type="match status" value="1"/>
</dbReference>
<protein>
    <recommendedName>
        <fullName evidence="11">tRNA pseudouridine synthase 1</fullName>
    </recommendedName>
    <alternativeName>
        <fullName evidence="12">tRNA pseudouridylate synthase 1</fullName>
    </alternativeName>
    <alternativeName>
        <fullName evidence="13">tRNA-uridine isomerase 1</fullName>
    </alternativeName>
</protein>
<comment type="similarity">
    <text evidence="4">Belongs to the tRNA pseudouridine synthase TruA family.</text>
</comment>
<feature type="domain" description="Pseudouridine synthase I TruA alpha/beta" evidence="17">
    <location>
        <begin position="267"/>
        <end position="374"/>
    </location>
</feature>
<keyword evidence="7" id="KW-0413">Isomerase</keyword>
<dbReference type="InterPro" id="IPR041708">
    <property type="entry name" value="PUS1/PUS2-like"/>
</dbReference>
<dbReference type="FunFam" id="3.30.70.580:FF:000002">
    <property type="entry name" value="tRNA pseudouridine synthase"/>
    <property type="match status" value="1"/>
</dbReference>
<evidence type="ECO:0000313" key="19">
    <source>
        <dbReference type="Proteomes" id="UP001140074"/>
    </source>
</evidence>
<evidence type="ECO:0000256" key="14">
    <source>
        <dbReference type="PIRSR" id="PIRSR641708-1"/>
    </source>
</evidence>
<proteinExistence type="inferred from homology"/>
<dbReference type="GO" id="GO:0009982">
    <property type="term" value="F:pseudouridine synthase activity"/>
    <property type="evidence" value="ECO:0007669"/>
    <property type="project" value="InterPro"/>
</dbReference>
<dbReference type="PANTHER" id="PTHR11142:SF4">
    <property type="entry name" value="PSEUDOURIDYLATE SYNTHASE 1 HOMOLOG"/>
    <property type="match status" value="1"/>
</dbReference>
<dbReference type="HAMAP" id="MF_00171">
    <property type="entry name" value="TruA"/>
    <property type="match status" value="1"/>
</dbReference>
<comment type="catalytic activity">
    <reaction evidence="1">
        <text>a uridine in mRNA = a pseudouridine in mRNA</text>
        <dbReference type="Rhea" id="RHEA:56644"/>
        <dbReference type="Rhea" id="RHEA-COMP:14658"/>
        <dbReference type="Rhea" id="RHEA-COMP:14659"/>
        <dbReference type="ChEBI" id="CHEBI:65314"/>
        <dbReference type="ChEBI" id="CHEBI:65315"/>
    </reaction>
</comment>
<dbReference type="GO" id="GO:0031119">
    <property type="term" value="P:tRNA pseudouridine synthesis"/>
    <property type="evidence" value="ECO:0007669"/>
    <property type="project" value="InterPro"/>
</dbReference>
<feature type="binding site" evidence="15">
    <location>
        <position position="210"/>
    </location>
    <ligand>
        <name>substrate</name>
    </ligand>
</feature>
<dbReference type="Gene3D" id="3.30.70.660">
    <property type="entry name" value="Pseudouridine synthase I, catalytic domain, C-terminal subdomain"/>
    <property type="match status" value="1"/>
</dbReference>
<evidence type="ECO:0000259" key="17">
    <source>
        <dbReference type="Pfam" id="PF01416"/>
    </source>
</evidence>
<name>A0A9W8IX13_9FUNG</name>
<evidence type="ECO:0000256" key="3">
    <source>
        <dbReference type="ARBA" id="ARBA00004123"/>
    </source>
</evidence>
<dbReference type="EMBL" id="JANBUY010000005">
    <property type="protein sequence ID" value="KAJ2868289.1"/>
    <property type="molecule type" value="Genomic_DNA"/>
</dbReference>
<feature type="region of interest" description="Disordered" evidence="16">
    <location>
        <begin position="1"/>
        <end position="94"/>
    </location>
</feature>